<reference evidence="1" key="1">
    <citation type="submission" date="2019-07" db="EMBL/GenBank/DDBJ databases">
        <title>Annotation for the trematode Paragonimus miyazaki's.</title>
        <authorList>
            <person name="Choi Y.-J."/>
        </authorList>
    </citation>
    <scope>NUCLEOTIDE SEQUENCE</scope>
    <source>
        <strain evidence="1">Japan</strain>
    </source>
</reference>
<name>A0A8S9YWC1_9TREM</name>
<protein>
    <submittedName>
        <fullName evidence="1">Uncharacterized protein</fullName>
    </submittedName>
</protein>
<organism evidence="1 2">
    <name type="scientific">Paragonimus skrjabini miyazakii</name>
    <dbReference type="NCBI Taxonomy" id="59628"/>
    <lineage>
        <taxon>Eukaryota</taxon>
        <taxon>Metazoa</taxon>
        <taxon>Spiralia</taxon>
        <taxon>Lophotrochozoa</taxon>
        <taxon>Platyhelminthes</taxon>
        <taxon>Trematoda</taxon>
        <taxon>Digenea</taxon>
        <taxon>Plagiorchiida</taxon>
        <taxon>Troglotremata</taxon>
        <taxon>Troglotrematidae</taxon>
        <taxon>Paragonimus</taxon>
    </lineage>
</organism>
<accession>A0A8S9YWC1</accession>
<proteinExistence type="predicted"/>
<dbReference type="AlphaFoldDB" id="A0A8S9YWC1"/>
<dbReference type="EMBL" id="JTDE01002385">
    <property type="protein sequence ID" value="KAF7257440.1"/>
    <property type="molecule type" value="Genomic_DNA"/>
</dbReference>
<comment type="caution">
    <text evidence="1">The sequence shown here is derived from an EMBL/GenBank/DDBJ whole genome shotgun (WGS) entry which is preliminary data.</text>
</comment>
<evidence type="ECO:0000313" key="2">
    <source>
        <dbReference type="Proteomes" id="UP000822476"/>
    </source>
</evidence>
<keyword evidence="2" id="KW-1185">Reference proteome</keyword>
<sequence length="70" mass="7786">MPTGCYKNVMPIVTRLRTAHTVHPTPHLADDRFKLPATTVDHSLDLSSRNITVYTTNQSECSLESARSDS</sequence>
<gene>
    <name evidence="1" type="ORF">EG68_07683</name>
</gene>
<dbReference type="Proteomes" id="UP000822476">
    <property type="component" value="Unassembled WGS sequence"/>
</dbReference>
<evidence type="ECO:0000313" key="1">
    <source>
        <dbReference type="EMBL" id="KAF7257440.1"/>
    </source>
</evidence>